<comment type="caution">
    <text evidence="2">The sequence shown here is derived from an EMBL/GenBank/DDBJ whole genome shotgun (WGS) entry which is preliminary data.</text>
</comment>
<feature type="transmembrane region" description="Helical" evidence="1">
    <location>
        <begin position="12"/>
        <end position="33"/>
    </location>
</feature>
<feature type="transmembrane region" description="Helical" evidence="1">
    <location>
        <begin position="65"/>
        <end position="85"/>
    </location>
</feature>
<keyword evidence="1" id="KW-0472">Membrane</keyword>
<dbReference type="Proteomes" id="UP000812270">
    <property type="component" value="Unassembled WGS sequence"/>
</dbReference>
<organism evidence="2 3">
    <name type="scientific">Pinibacter aurantiacus</name>
    <dbReference type="NCBI Taxonomy" id="2851599"/>
    <lineage>
        <taxon>Bacteria</taxon>
        <taxon>Pseudomonadati</taxon>
        <taxon>Bacteroidota</taxon>
        <taxon>Chitinophagia</taxon>
        <taxon>Chitinophagales</taxon>
        <taxon>Chitinophagaceae</taxon>
        <taxon>Pinibacter</taxon>
    </lineage>
</organism>
<accession>A0A9E2SAF2</accession>
<dbReference type="EMBL" id="JAHSPG010000012">
    <property type="protein sequence ID" value="MBV4358557.1"/>
    <property type="molecule type" value="Genomic_DNA"/>
</dbReference>
<dbReference type="RefSeq" id="WP_217792269.1">
    <property type="nucleotide sequence ID" value="NZ_JAHSPG010000012.1"/>
</dbReference>
<keyword evidence="1" id="KW-1133">Transmembrane helix</keyword>
<sequence>MSTLTQSQQDTCLYFGIGGAMLSATCLIQLLVLMAGFQLIHAFVMAVYIFAIVAYVLLARLRSTAPLLLAIELGLSLVALLSLLISGLFSLVASILFMYNLVVIAILYGGYYNRKLQADAVVRRAERDEWQGKI</sequence>
<keyword evidence="1" id="KW-0812">Transmembrane</keyword>
<protein>
    <submittedName>
        <fullName evidence="2">Uncharacterized protein</fullName>
    </submittedName>
</protein>
<feature type="transmembrane region" description="Helical" evidence="1">
    <location>
        <begin position="39"/>
        <end position="58"/>
    </location>
</feature>
<evidence type="ECO:0000313" key="3">
    <source>
        <dbReference type="Proteomes" id="UP000812270"/>
    </source>
</evidence>
<evidence type="ECO:0000256" key="1">
    <source>
        <dbReference type="SAM" id="Phobius"/>
    </source>
</evidence>
<gene>
    <name evidence="2" type="ORF">KTO63_15440</name>
</gene>
<dbReference type="AlphaFoldDB" id="A0A9E2SAF2"/>
<proteinExistence type="predicted"/>
<feature type="transmembrane region" description="Helical" evidence="1">
    <location>
        <begin position="91"/>
        <end position="111"/>
    </location>
</feature>
<name>A0A9E2SAF2_9BACT</name>
<keyword evidence="3" id="KW-1185">Reference proteome</keyword>
<evidence type="ECO:0000313" key="2">
    <source>
        <dbReference type="EMBL" id="MBV4358557.1"/>
    </source>
</evidence>
<reference evidence="2" key="1">
    <citation type="submission" date="2021-06" db="EMBL/GenBank/DDBJ databases">
        <authorList>
            <person name="Huq M.A."/>
        </authorList>
    </citation>
    <scope>NUCLEOTIDE SEQUENCE</scope>
    <source>
        <strain evidence="2">MAH-26</strain>
    </source>
</reference>